<keyword evidence="1" id="KW-0812">Transmembrane</keyword>
<reference evidence="3 4" key="1">
    <citation type="submission" date="2020-05" db="EMBL/GenBank/DDBJ databases">
        <title>Complete genome sequence of of a novel Thermoleptolyngbya strain isolated from hot springs of Ganzi, Sichuan China.</title>
        <authorList>
            <person name="Tang J."/>
            <person name="Daroch M."/>
            <person name="Li L."/>
            <person name="Waleron K."/>
            <person name="Waleron M."/>
            <person name="Waleron M."/>
        </authorList>
    </citation>
    <scope>NUCLEOTIDE SEQUENCE [LARGE SCALE GENOMIC DNA]</scope>
    <source>
        <strain evidence="3 4">PKUAC-SCTA183</strain>
    </source>
</reference>
<keyword evidence="3" id="KW-0012">Acyltransferase</keyword>
<feature type="transmembrane region" description="Helical" evidence="1">
    <location>
        <begin position="221"/>
        <end position="242"/>
    </location>
</feature>
<evidence type="ECO:0000313" key="3">
    <source>
        <dbReference type="EMBL" id="QKD81288.1"/>
    </source>
</evidence>
<dbReference type="GO" id="GO:0016747">
    <property type="term" value="F:acyltransferase activity, transferring groups other than amino-acyl groups"/>
    <property type="evidence" value="ECO:0007669"/>
    <property type="project" value="InterPro"/>
</dbReference>
<feature type="transmembrane region" description="Helical" evidence="1">
    <location>
        <begin position="66"/>
        <end position="83"/>
    </location>
</feature>
<feature type="transmembrane region" description="Helical" evidence="1">
    <location>
        <begin position="307"/>
        <end position="329"/>
    </location>
</feature>
<keyword evidence="1" id="KW-0472">Membrane</keyword>
<feature type="transmembrane region" description="Helical" evidence="1">
    <location>
        <begin position="28"/>
        <end position="46"/>
    </location>
</feature>
<evidence type="ECO:0000313" key="4">
    <source>
        <dbReference type="Proteomes" id="UP000505210"/>
    </source>
</evidence>
<feature type="transmembrane region" description="Helical" evidence="1">
    <location>
        <begin position="164"/>
        <end position="184"/>
    </location>
</feature>
<feature type="domain" description="Acyltransferase 3" evidence="2">
    <location>
        <begin position="29"/>
        <end position="330"/>
    </location>
</feature>
<sequence length="349" mass="38910">MNPPGISALDRATVDAFRTGAQSQRIALIDYAKGIGIFLVVLGHVLRGLTGTVLRENALTQALDQWIYAFHMPLFFFLSGYLAERSVSKPLGTAISSKLRAIAYPYFLWSVIQETLRHLAGISDQPLSSLWRITYLPILQFWFLYVLFAVSLVYLLLRKLKVPVAVCFAGFALLFASEFIDLSLGPWPVLYMIRLNAVYFGLGAIARRVDWVGQIQRVQHSILLPSAFFGFSLIALAAIVNLTRLELWLFPLAVLGIFASLSLSAYLDTVQRVSVLQTWGLRSLEIFVAHTIFTAAARIVLQTGLHIHQPVIHILVGTAVGLGASLWLYRLCMQLRLPYLFRLQSASAS</sequence>
<dbReference type="AlphaFoldDB" id="A0A6M8B4H4"/>
<keyword evidence="4" id="KW-1185">Reference proteome</keyword>
<keyword evidence="3" id="KW-0808">Transferase</keyword>
<dbReference type="Proteomes" id="UP000505210">
    <property type="component" value="Chromosome"/>
</dbReference>
<keyword evidence="1" id="KW-1133">Transmembrane helix</keyword>
<dbReference type="EMBL" id="CP053661">
    <property type="protein sequence ID" value="QKD81288.1"/>
    <property type="molecule type" value="Genomic_DNA"/>
</dbReference>
<protein>
    <submittedName>
        <fullName evidence="3">Acyltransferase family protein</fullName>
    </submittedName>
</protein>
<dbReference type="PANTHER" id="PTHR37312">
    <property type="entry name" value="MEMBRANE-BOUND ACYLTRANSFERASE YKRP-RELATED"/>
    <property type="match status" value="1"/>
</dbReference>
<evidence type="ECO:0000256" key="1">
    <source>
        <dbReference type="SAM" id="Phobius"/>
    </source>
</evidence>
<evidence type="ECO:0000259" key="2">
    <source>
        <dbReference type="Pfam" id="PF01757"/>
    </source>
</evidence>
<dbReference type="Pfam" id="PF01757">
    <property type="entry name" value="Acyl_transf_3"/>
    <property type="match status" value="1"/>
</dbReference>
<organism evidence="3 4">
    <name type="scientific">Thermoleptolyngbya sichuanensis A183</name>
    <dbReference type="NCBI Taxonomy" id="2737172"/>
    <lineage>
        <taxon>Bacteria</taxon>
        <taxon>Bacillati</taxon>
        <taxon>Cyanobacteriota</taxon>
        <taxon>Cyanophyceae</taxon>
        <taxon>Oculatellales</taxon>
        <taxon>Oculatellaceae</taxon>
        <taxon>Thermoleptolyngbya</taxon>
        <taxon>Thermoleptolyngbya sichuanensis</taxon>
    </lineage>
</organism>
<feature type="transmembrane region" description="Helical" evidence="1">
    <location>
        <begin position="279"/>
        <end position="301"/>
    </location>
</feature>
<dbReference type="PANTHER" id="PTHR37312:SF1">
    <property type="entry name" value="MEMBRANE-BOUND ACYLTRANSFERASE YKRP-RELATED"/>
    <property type="match status" value="1"/>
</dbReference>
<dbReference type="InterPro" id="IPR052734">
    <property type="entry name" value="Nod_factor_acetyltransferase"/>
</dbReference>
<name>A0A6M8B4H4_9CYAN</name>
<feature type="transmembrane region" description="Helical" evidence="1">
    <location>
        <begin position="190"/>
        <end position="209"/>
    </location>
</feature>
<accession>A0A6M8B4H4</accession>
<dbReference type="RefSeq" id="WP_172353698.1">
    <property type="nucleotide sequence ID" value="NZ_CP053661.1"/>
</dbReference>
<feature type="transmembrane region" description="Helical" evidence="1">
    <location>
        <begin position="135"/>
        <end position="157"/>
    </location>
</feature>
<feature type="transmembrane region" description="Helical" evidence="1">
    <location>
        <begin position="248"/>
        <end position="267"/>
    </location>
</feature>
<proteinExistence type="predicted"/>
<dbReference type="KEGG" id="theu:HPC62_03090"/>
<gene>
    <name evidence="3" type="ORF">HPC62_03090</name>
</gene>
<dbReference type="InterPro" id="IPR002656">
    <property type="entry name" value="Acyl_transf_3_dom"/>
</dbReference>